<evidence type="ECO:0000256" key="1">
    <source>
        <dbReference type="SAM" id="Phobius"/>
    </source>
</evidence>
<evidence type="ECO:0000313" key="2">
    <source>
        <dbReference type="EMBL" id="KKN88985.1"/>
    </source>
</evidence>
<gene>
    <name evidence="2" type="ORF">LCGC14_0243580</name>
</gene>
<protein>
    <submittedName>
        <fullName evidence="2">Uncharacterized protein</fullName>
    </submittedName>
</protein>
<name>A0A0F9U6Z7_9ZZZZ</name>
<dbReference type="Pfam" id="PF20503">
    <property type="entry name" value="DUF6730"/>
    <property type="match status" value="1"/>
</dbReference>
<dbReference type="EMBL" id="LAZR01000124">
    <property type="protein sequence ID" value="KKN88985.1"/>
    <property type="molecule type" value="Genomic_DNA"/>
</dbReference>
<sequence length="157" mass="18692">MGYKKLDEVMELLTDELDGFNQSIDRFEKLTQNTDNIKVMPDTSKIERLFQEHRNSEKVNTERLQESVQDIRNQISKARLVPRIQLRIHYAIWFISLVIIGYLSLQFSRIGEVQEKAFTEGEQEVISSLKGYFDQYPQHYESYQKWIQKKDSVLNQK</sequence>
<dbReference type="InterPro" id="IPR046617">
    <property type="entry name" value="DUF6730"/>
</dbReference>
<keyword evidence="1" id="KW-0812">Transmembrane</keyword>
<keyword evidence="1" id="KW-0472">Membrane</keyword>
<proteinExistence type="predicted"/>
<reference evidence="2" key="1">
    <citation type="journal article" date="2015" name="Nature">
        <title>Complex archaea that bridge the gap between prokaryotes and eukaryotes.</title>
        <authorList>
            <person name="Spang A."/>
            <person name="Saw J.H."/>
            <person name="Jorgensen S.L."/>
            <person name="Zaremba-Niedzwiedzka K."/>
            <person name="Martijn J."/>
            <person name="Lind A.E."/>
            <person name="van Eijk R."/>
            <person name="Schleper C."/>
            <person name="Guy L."/>
            <person name="Ettema T.J."/>
        </authorList>
    </citation>
    <scope>NUCLEOTIDE SEQUENCE</scope>
</reference>
<organism evidence="2">
    <name type="scientific">marine sediment metagenome</name>
    <dbReference type="NCBI Taxonomy" id="412755"/>
    <lineage>
        <taxon>unclassified sequences</taxon>
        <taxon>metagenomes</taxon>
        <taxon>ecological metagenomes</taxon>
    </lineage>
</organism>
<keyword evidence="1" id="KW-1133">Transmembrane helix</keyword>
<feature type="transmembrane region" description="Helical" evidence="1">
    <location>
        <begin position="86"/>
        <end position="105"/>
    </location>
</feature>
<dbReference type="AlphaFoldDB" id="A0A0F9U6Z7"/>
<accession>A0A0F9U6Z7</accession>
<comment type="caution">
    <text evidence="2">The sequence shown here is derived from an EMBL/GenBank/DDBJ whole genome shotgun (WGS) entry which is preliminary data.</text>
</comment>